<gene>
    <name evidence="1" type="ORF">ACFPEN_22490</name>
</gene>
<evidence type="ECO:0000313" key="1">
    <source>
        <dbReference type="EMBL" id="MFC4515709.1"/>
    </source>
</evidence>
<dbReference type="Gene3D" id="3.40.50.2300">
    <property type="match status" value="1"/>
</dbReference>
<organism evidence="1 2">
    <name type="scientific">Streptomyces ehimensis</name>
    <dbReference type="NCBI Taxonomy" id="68195"/>
    <lineage>
        <taxon>Bacteria</taxon>
        <taxon>Bacillati</taxon>
        <taxon>Actinomycetota</taxon>
        <taxon>Actinomycetes</taxon>
        <taxon>Kitasatosporales</taxon>
        <taxon>Streptomycetaceae</taxon>
        <taxon>Streptomyces</taxon>
    </lineage>
</organism>
<comment type="caution">
    <text evidence="1">The sequence shown here is derived from an EMBL/GenBank/DDBJ whole genome shotgun (WGS) entry which is preliminary data.</text>
</comment>
<evidence type="ECO:0000313" key="2">
    <source>
        <dbReference type="Proteomes" id="UP001595990"/>
    </source>
</evidence>
<keyword evidence="2" id="KW-1185">Reference proteome</keyword>
<name>A0ABV9BNT1_9ACTN</name>
<sequence length="171" mass="17362">MRRTSWLAAGAGAVVLVGGVIAAVLLSGDDDEAPAPRARQYSAHSACLLTDGRGVTGSEAAPVWAGMEDASLATKAKVMNLPVFGPDTTANAVPYVNTLVQRHCDVVIAVGGTPVAATRDVAGRTPKTRFAVVGEGDTKGNLTVIPQAEGVRAAVARVVKDAVEDDGGVTD</sequence>
<dbReference type="EMBL" id="JBHSFS010000010">
    <property type="protein sequence ID" value="MFC4515709.1"/>
    <property type="molecule type" value="Genomic_DNA"/>
</dbReference>
<dbReference type="Proteomes" id="UP001595990">
    <property type="component" value="Unassembled WGS sequence"/>
</dbReference>
<proteinExistence type="predicted"/>
<accession>A0ABV9BNT1</accession>
<dbReference type="RefSeq" id="WP_417923361.1">
    <property type="nucleotide sequence ID" value="NZ_JBHSFS010000010.1"/>
</dbReference>
<protein>
    <submittedName>
        <fullName evidence="1">BMP family ABC transporter substrate-binding protein</fullName>
    </submittedName>
</protein>
<reference evidence="2" key="1">
    <citation type="journal article" date="2019" name="Int. J. Syst. Evol. Microbiol.">
        <title>The Global Catalogue of Microorganisms (GCM) 10K type strain sequencing project: providing services to taxonomists for standard genome sequencing and annotation.</title>
        <authorList>
            <consortium name="The Broad Institute Genomics Platform"/>
            <consortium name="The Broad Institute Genome Sequencing Center for Infectious Disease"/>
            <person name="Wu L."/>
            <person name="Ma J."/>
        </authorList>
    </citation>
    <scope>NUCLEOTIDE SEQUENCE [LARGE SCALE GENOMIC DNA]</scope>
    <source>
        <strain evidence="2">CECT 8064</strain>
    </source>
</reference>